<feature type="short sequence motif" description="Q motif" evidence="6">
    <location>
        <begin position="102"/>
        <end position="130"/>
    </location>
</feature>
<feature type="domain" description="Helicase C-terminal" evidence="10">
    <location>
        <begin position="298"/>
        <end position="446"/>
    </location>
</feature>
<dbReference type="InterPro" id="IPR011545">
    <property type="entry name" value="DEAD/DEAH_box_helicase_dom"/>
</dbReference>
<keyword evidence="13" id="KW-1185">Reference proteome</keyword>
<evidence type="ECO:0000256" key="3">
    <source>
        <dbReference type="ARBA" id="ARBA00022801"/>
    </source>
</evidence>
<dbReference type="VEuPathDB" id="FungiDB:SeMB42_g05924"/>
<evidence type="ECO:0000259" key="9">
    <source>
        <dbReference type="PROSITE" id="PS51192"/>
    </source>
</evidence>
<keyword evidence="4 7" id="KW-0347">Helicase</keyword>
<evidence type="ECO:0000313" key="12">
    <source>
        <dbReference type="EMBL" id="TPX40602.1"/>
    </source>
</evidence>
<dbReference type="PROSITE" id="PS51195">
    <property type="entry name" value="Q_MOTIF"/>
    <property type="match status" value="1"/>
</dbReference>
<feature type="domain" description="Helicase ATP-binding" evidence="9">
    <location>
        <begin position="156"/>
        <end position="270"/>
    </location>
</feature>
<feature type="region of interest" description="Disordered" evidence="8">
    <location>
        <begin position="449"/>
        <end position="483"/>
    </location>
</feature>
<dbReference type="PANTHER" id="PTHR47958">
    <property type="entry name" value="ATP-DEPENDENT RNA HELICASE DBP3"/>
    <property type="match status" value="1"/>
</dbReference>
<evidence type="ECO:0000256" key="6">
    <source>
        <dbReference type="PROSITE-ProRule" id="PRU00552"/>
    </source>
</evidence>
<dbReference type="GO" id="GO:0005524">
    <property type="term" value="F:ATP binding"/>
    <property type="evidence" value="ECO:0007669"/>
    <property type="project" value="UniProtKB-KW"/>
</dbReference>
<dbReference type="SUPFAM" id="SSF52540">
    <property type="entry name" value="P-loop containing nucleoside triphosphate hydrolases"/>
    <property type="match status" value="1"/>
</dbReference>
<organism evidence="12 13">
    <name type="scientific">Synchytrium endobioticum</name>
    <dbReference type="NCBI Taxonomy" id="286115"/>
    <lineage>
        <taxon>Eukaryota</taxon>
        <taxon>Fungi</taxon>
        <taxon>Fungi incertae sedis</taxon>
        <taxon>Chytridiomycota</taxon>
        <taxon>Chytridiomycota incertae sedis</taxon>
        <taxon>Chytridiomycetes</taxon>
        <taxon>Synchytriales</taxon>
        <taxon>Synchytriaceae</taxon>
        <taxon>Synchytrium</taxon>
    </lineage>
</organism>
<gene>
    <name evidence="12" type="ORF">SeMB42_g05924</name>
</gene>
<feature type="domain" description="DEAD-box RNA helicase Q" evidence="11">
    <location>
        <begin position="102"/>
        <end position="130"/>
    </location>
</feature>
<reference evidence="12 13" key="1">
    <citation type="journal article" date="2019" name="Sci. Rep.">
        <title>Comparative genomics of chytrid fungi reveal insights into the obligate biotrophic and pathogenic lifestyle of Synchytrium endobioticum.</title>
        <authorList>
            <person name="van de Vossenberg B.T.L.H."/>
            <person name="Warris S."/>
            <person name="Nguyen H.D.T."/>
            <person name="van Gent-Pelzer M.P.E."/>
            <person name="Joly D.L."/>
            <person name="van de Geest H.C."/>
            <person name="Bonants P.J.M."/>
            <person name="Smith D.S."/>
            <person name="Levesque C.A."/>
            <person name="van der Lee T.A.J."/>
        </authorList>
    </citation>
    <scope>NUCLEOTIDE SEQUENCE [LARGE SCALE GENOMIC DNA]</scope>
    <source>
        <strain evidence="12 13">MB42</strain>
    </source>
</reference>
<dbReference type="EMBL" id="QEAN01000306">
    <property type="protein sequence ID" value="TPX40602.1"/>
    <property type="molecule type" value="Genomic_DNA"/>
</dbReference>
<dbReference type="EC" id="3.6.4.13" evidence="1"/>
<proteinExistence type="inferred from homology"/>
<keyword evidence="5 7" id="KW-0067">ATP-binding</keyword>
<protein>
    <recommendedName>
        <fullName evidence="1">RNA helicase</fullName>
        <ecNumber evidence="1">3.6.4.13</ecNumber>
    </recommendedName>
</protein>
<name>A0A507CN90_9FUNG</name>
<dbReference type="Gene3D" id="3.40.50.300">
    <property type="entry name" value="P-loop containing nucleotide triphosphate hydrolases"/>
    <property type="match status" value="3"/>
</dbReference>
<dbReference type="InterPro" id="IPR001650">
    <property type="entry name" value="Helicase_C-like"/>
</dbReference>
<dbReference type="InterPro" id="IPR000629">
    <property type="entry name" value="RNA-helicase_DEAD-box_CS"/>
</dbReference>
<sequence>MSAYGYSSNNDGYGYNNGYYGGAYGANDGYGTARYGGDRMGSLGSNLQSINWQHELASLPSFEKNFYQEHPDVANRSRTEIDVFRRQHEMTVHGEDIPKPVTHFHEAGFPKYVLAELQSLGFPGPTAIQSQGWPMALSGRDVPLSTSMRNRPFSAECAKFGQSSRIKNTCLYGGAPKGLQIRELERGVEIVIATPGRLIDMLQSKKTNLKRTTYLVLDEADRMLDMGFEPQIRKIVDQIRPDRQTLMWSATWPKSVEKLARDYQKNVIQVRIGSLDLSASRNITQVVELISETEKQTKLYQLLERIEGESGVNKTIIFTGTKRSADNLTQNLRRTGVNALAIHGDKSQSERDWVMAEFKAGRASTLIATDVAARGLDVKDIKYVINYDFPKNIEDYVHRIGRTGRGGAKGTAFTFFTPNNYGQASELYNIMLEAGQVISHRFKEIASTKFHGGKSGGSRRGWGGGSGSGYGGSSSRYQPYGHR</sequence>
<dbReference type="AlphaFoldDB" id="A0A507CN90"/>
<dbReference type="PROSITE" id="PS51194">
    <property type="entry name" value="HELICASE_CTER"/>
    <property type="match status" value="1"/>
</dbReference>
<dbReference type="InterPro" id="IPR014001">
    <property type="entry name" value="Helicase_ATP-bd"/>
</dbReference>
<keyword evidence="2 7" id="KW-0547">Nucleotide-binding</keyword>
<evidence type="ECO:0000256" key="5">
    <source>
        <dbReference type="ARBA" id="ARBA00022840"/>
    </source>
</evidence>
<dbReference type="SMART" id="SM00487">
    <property type="entry name" value="DEXDc"/>
    <property type="match status" value="1"/>
</dbReference>
<dbReference type="InterPro" id="IPR014014">
    <property type="entry name" value="RNA_helicase_DEAD_Q_motif"/>
</dbReference>
<evidence type="ECO:0000256" key="7">
    <source>
        <dbReference type="RuleBase" id="RU000492"/>
    </source>
</evidence>
<dbReference type="PROSITE" id="PS51192">
    <property type="entry name" value="HELICASE_ATP_BIND_1"/>
    <property type="match status" value="1"/>
</dbReference>
<keyword evidence="3 7" id="KW-0378">Hydrolase</keyword>
<dbReference type="Pfam" id="PF00270">
    <property type="entry name" value="DEAD"/>
    <property type="match status" value="1"/>
</dbReference>
<feature type="compositionally biased region" description="Gly residues" evidence="8">
    <location>
        <begin position="453"/>
        <end position="472"/>
    </location>
</feature>
<dbReference type="InterPro" id="IPR027417">
    <property type="entry name" value="P-loop_NTPase"/>
</dbReference>
<comment type="similarity">
    <text evidence="7">Belongs to the DEAD box helicase family.</text>
</comment>
<evidence type="ECO:0000256" key="8">
    <source>
        <dbReference type="SAM" id="MobiDB-lite"/>
    </source>
</evidence>
<dbReference type="SMART" id="SM00490">
    <property type="entry name" value="HELICc"/>
    <property type="match status" value="1"/>
</dbReference>
<dbReference type="Proteomes" id="UP000317494">
    <property type="component" value="Unassembled WGS sequence"/>
</dbReference>
<comment type="caution">
    <text evidence="12">The sequence shown here is derived from an EMBL/GenBank/DDBJ whole genome shotgun (WGS) entry which is preliminary data.</text>
</comment>
<evidence type="ECO:0000259" key="10">
    <source>
        <dbReference type="PROSITE" id="PS51194"/>
    </source>
</evidence>
<dbReference type="Pfam" id="PF00271">
    <property type="entry name" value="Helicase_C"/>
    <property type="match status" value="1"/>
</dbReference>
<evidence type="ECO:0000256" key="2">
    <source>
        <dbReference type="ARBA" id="ARBA00022741"/>
    </source>
</evidence>
<accession>A0A507CN90</accession>
<evidence type="ECO:0000313" key="13">
    <source>
        <dbReference type="Proteomes" id="UP000317494"/>
    </source>
</evidence>
<dbReference type="GO" id="GO:0003724">
    <property type="term" value="F:RNA helicase activity"/>
    <property type="evidence" value="ECO:0007669"/>
    <property type="project" value="UniProtKB-EC"/>
</dbReference>
<dbReference type="PROSITE" id="PS00039">
    <property type="entry name" value="DEAD_ATP_HELICASE"/>
    <property type="match status" value="1"/>
</dbReference>
<evidence type="ECO:0000256" key="1">
    <source>
        <dbReference type="ARBA" id="ARBA00012552"/>
    </source>
</evidence>
<dbReference type="GO" id="GO:0003676">
    <property type="term" value="F:nucleic acid binding"/>
    <property type="evidence" value="ECO:0007669"/>
    <property type="project" value="InterPro"/>
</dbReference>
<dbReference type="CDD" id="cd18787">
    <property type="entry name" value="SF2_C_DEAD"/>
    <property type="match status" value="1"/>
</dbReference>
<dbReference type="FunFam" id="3.40.50.300:FF:000008">
    <property type="entry name" value="ATP-dependent RNA helicase RhlB"/>
    <property type="match status" value="1"/>
</dbReference>
<evidence type="ECO:0000259" key="11">
    <source>
        <dbReference type="PROSITE" id="PS51195"/>
    </source>
</evidence>
<dbReference type="STRING" id="286115.A0A507CN90"/>
<dbReference type="GO" id="GO:0016787">
    <property type="term" value="F:hydrolase activity"/>
    <property type="evidence" value="ECO:0007669"/>
    <property type="project" value="UniProtKB-KW"/>
</dbReference>
<evidence type="ECO:0000256" key="4">
    <source>
        <dbReference type="ARBA" id="ARBA00022806"/>
    </source>
</evidence>